<accession>A0A1Y1VWH6</accession>
<dbReference type="OrthoDB" id="2144669at2759"/>
<dbReference type="Proteomes" id="UP000193944">
    <property type="component" value="Unassembled WGS sequence"/>
</dbReference>
<feature type="signal peptide" evidence="1">
    <location>
        <begin position="1"/>
        <end position="23"/>
    </location>
</feature>
<evidence type="ECO:0000256" key="1">
    <source>
        <dbReference type="SAM" id="SignalP"/>
    </source>
</evidence>
<name>A0A1Y1VWH6_9FUNG</name>
<reference evidence="3 4" key="1">
    <citation type="submission" date="2016-08" db="EMBL/GenBank/DDBJ databases">
        <title>A Parts List for Fungal Cellulosomes Revealed by Comparative Genomics.</title>
        <authorList>
            <consortium name="DOE Joint Genome Institute"/>
            <person name="Haitjema C.H."/>
            <person name="Gilmore S.P."/>
            <person name="Henske J.K."/>
            <person name="Solomon K.V."/>
            <person name="De Groot R."/>
            <person name="Kuo A."/>
            <person name="Mondo S.J."/>
            <person name="Salamov A.A."/>
            <person name="Labutti K."/>
            <person name="Zhao Z."/>
            <person name="Chiniquy J."/>
            <person name="Barry K."/>
            <person name="Brewer H.M."/>
            <person name="Purvine S.O."/>
            <person name="Wright A.T."/>
            <person name="Boxma B."/>
            <person name="Van Alen T."/>
            <person name="Hackstein J.H."/>
            <person name="Baker S.E."/>
            <person name="Grigoriev I.V."/>
            <person name="O'Malley M.A."/>
        </authorList>
    </citation>
    <scope>NUCLEOTIDE SEQUENCE [LARGE SCALE GENOMIC DNA]</scope>
    <source>
        <strain evidence="3 4">S4</strain>
    </source>
</reference>
<gene>
    <name evidence="3" type="ORF">BCR32DRAFT_297680</name>
</gene>
<protein>
    <recommendedName>
        <fullName evidence="2">Carbohydrate binding module family 25 domain-containing protein</fullName>
    </recommendedName>
</protein>
<evidence type="ECO:0000313" key="3">
    <source>
        <dbReference type="EMBL" id="ORX65642.1"/>
    </source>
</evidence>
<dbReference type="GO" id="GO:2001070">
    <property type="term" value="F:starch binding"/>
    <property type="evidence" value="ECO:0007669"/>
    <property type="project" value="InterPro"/>
</dbReference>
<proteinExistence type="predicted"/>
<keyword evidence="1" id="KW-0732">Signal</keyword>
<keyword evidence="4" id="KW-1185">Reference proteome</keyword>
<organism evidence="3 4">
    <name type="scientific">Anaeromyces robustus</name>
    <dbReference type="NCBI Taxonomy" id="1754192"/>
    <lineage>
        <taxon>Eukaryota</taxon>
        <taxon>Fungi</taxon>
        <taxon>Fungi incertae sedis</taxon>
        <taxon>Chytridiomycota</taxon>
        <taxon>Chytridiomycota incertae sedis</taxon>
        <taxon>Neocallimastigomycetes</taxon>
        <taxon>Neocallimastigales</taxon>
        <taxon>Neocallimastigaceae</taxon>
        <taxon>Anaeromyces</taxon>
    </lineage>
</organism>
<dbReference type="Gene3D" id="2.60.40.10">
    <property type="entry name" value="Immunoglobulins"/>
    <property type="match status" value="2"/>
</dbReference>
<evidence type="ECO:0000259" key="2">
    <source>
        <dbReference type="SMART" id="SM01066"/>
    </source>
</evidence>
<feature type="domain" description="Carbohydrate binding module family 25" evidence="2">
    <location>
        <begin position="147"/>
        <end position="232"/>
    </location>
</feature>
<dbReference type="InterPro" id="IPR031965">
    <property type="entry name" value="CBM26"/>
</dbReference>
<sequence>MKFINSFLVFCTLFISQTFLINASPIKRTPPSFELQNTAIYFKKPDNWNNQIYAYIYSNNSNNVIKSEWPGFSMRSIDDGYYSLVLQHKYFPDFKVIFTDGQNQVPGVNQEGFVLTMDAVYNQTGIIGISYNKPYFYYNKSEKLAYGNIAKVYYRPSHKGVDLYLKDMYAHFKIGSGEWNNIPGELMEYDPYTMFYTITIDLGKAESITLTFTDGEGYWDNNNEMNYEFKKFSNFFIDNY</sequence>
<dbReference type="InterPro" id="IPR005085">
    <property type="entry name" value="CBM25"/>
</dbReference>
<dbReference type="Pfam" id="PF16738">
    <property type="entry name" value="CBM26"/>
    <property type="match status" value="1"/>
</dbReference>
<feature type="chain" id="PRO_5012101386" description="Carbohydrate binding module family 25 domain-containing protein" evidence="1">
    <location>
        <begin position="24"/>
        <end position="240"/>
    </location>
</feature>
<dbReference type="InterPro" id="IPR013783">
    <property type="entry name" value="Ig-like_fold"/>
</dbReference>
<dbReference type="EMBL" id="MCFG01000456">
    <property type="protein sequence ID" value="ORX65642.1"/>
    <property type="molecule type" value="Genomic_DNA"/>
</dbReference>
<evidence type="ECO:0000313" key="4">
    <source>
        <dbReference type="Proteomes" id="UP000193944"/>
    </source>
</evidence>
<dbReference type="SMART" id="SM01066">
    <property type="entry name" value="CBM_25"/>
    <property type="match status" value="1"/>
</dbReference>
<dbReference type="AlphaFoldDB" id="A0A1Y1VWH6"/>
<comment type="caution">
    <text evidence="3">The sequence shown here is derived from an EMBL/GenBank/DDBJ whole genome shotgun (WGS) entry which is preliminary data.</text>
</comment>
<reference evidence="3 4" key="2">
    <citation type="submission" date="2016-08" db="EMBL/GenBank/DDBJ databases">
        <title>Pervasive Adenine N6-methylation of Active Genes in Fungi.</title>
        <authorList>
            <consortium name="DOE Joint Genome Institute"/>
            <person name="Mondo S.J."/>
            <person name="Dannebaum R.O."/>
            <person name="Kuo R.C."/>
            <person name="Labutti K."/>
            <person name="Haridas S."/>
            <person name="Kuo A."/>
            <person name="Salamov A."/>
            <person name="Ahrendt S.R."/>
            <person name="Lipzen A."/>
            <person name="Sullivan W."/>
            <person name="Andreopoulos W.B."/>
            <person name="Clum A."/>
            <person name="Lindquist E."/>
            <person name="Daum C."/>
            <person name="Ramamoorthy G.K."/>
            <person name="Gryganskyi A."/>
            <person name="Culley D."/>
            <person name="Magnuson J.K."/>
            <person name="James T.Y."/>
            <person name="O'Malley M.A."/>
            <person name="Stajich J.E."/>
            <person name="Spatafora J.W."/>
            <person name="Visel A."/>
            <person name="Grigoriev I.V."/>
        </authorList>
    </citation>
    <scope>NUCLEOTIDE SEQUENCE [LARGE SCALE GENOMIC DNA]</scope>
    <source>
        <strain evidence="3 4">S4</strain>
    </source>
</reference>
<dbReference type="Pfam" id="PF03423">
    <property type="entry name" value="CBM_25"/>
    <property type="match status" value="1"/>
</dbReference>